<evidence type="ECO:0000313" key="2">
    <source>
        <dbReference type="EMBL" id="ADI17877.1"/>
    </source>
</evidence>
<dbReference type="EMBL" id="GU474876">
    <property type="protein sequence ID" value="ADI17877.1"/>
    <property type="molecule type" value="Genomic_DNA"/>
</dbReference>
<organism evidence="2">
    <name type="scientific">uncultured Chloroflexi bacterium HF0200_06I16</name>
    <dbReference type="NCBI Taxonomy" id="710735"/>
    <lineage>
        <taxon>Bacteria</taxon>
        <taxon>Bacillati</taxon>
        <taxon>Chloroflexota</taxon>
        <taxon>environmental samples</taxon>
    </lineage>
</organism>
<dbReference type="InterPro" id="IPR043129">
    <property type="entry name" value="ATPase_NBD"/>
</dbReference>
<dbReference type="SUPFAM" id="SSF53067">
    <property type="entry name" value="Actin-like ATPase domain"/>
    <property type="match status" value="1"/>
</dbReference>
<evidence type="ECO:0000259" key="1">
    <source>
        <dbReference type="Pfam" id="PF00814"/>
    </source>
</evidence>
<keyword evidence="2" id="KW-0645">Protease</keyword>
<accession>E0XTY6</accession>
<dbReference type="InterPro" id="IPR000905">
    <property type="entry name" value="Gcp-like_dom"/>
</dbReference>
<proteinExistence type="predicted"/>
<sequence>MLLALDTSTRHAGVALSNDEVVVASQAWYSIYNHTSQLMPTVVNVLERTQVTPLELDAVAVALGPGGFSALRVGLSAAKGLAMVADKPIIGVGTLDMEAHPYLNSGVKVCALLEAGREECATALFDGNGIRVREDRVCNIDQLLEELKPIIDIPTIFCGEGVIPWREQIMTTFGIKAQVVRSIPVARVWALSEIARERLSKGETDDLATLQPEYLRMPSIGVPKQRGRIPQRGRTIRGTVR</sequence>
<protein>
    <submittedName>
        <fullName evidence="2">Inactive homolog of metal-dependent proteases, putative molecular chaperone</fullName>
    </submittedName>
</protein>
<keyword evidence="2" id="KW-0378">Hydrolase</keyword>
<dbReference type="GO" id="GO:0002949">
    <property type="term" value="P:tRNA threonylcarbamoyladenosine modification"/>
    <property type="evidence" value="ECO:0007669"/>
    <property type="project" value="InterPro"/>
</dbReference>
<dbReference type="InterPro" id="IPR022496">
    <property type="entry name" value="T6A_TsaB"/>
</dbReference>
<dbReference type="PANTHER" id="PTHR11735:SF11">
    <property type="entry name" value="TRNA THREONYLCARBAMOYLADENOSINE BIOSYNTHESIS PROTEIN TSAB"/>
    <property type="match status" value="1"/>
</dbReference>
<dbReference type="GO" id="GO:0005829">
    <property type="term" value="C:cytosol"/>
    <property type="evidence" value="ECO:0007669"/>
    <property type="project" value="TreeGrafter"/>
</dbReference>
<dbReference type="Gene3D" id="3.30.420.40">
    <property type="match status" value="2"/>
</dbReference>
<dbReference type="Pfam" id="PF00814">
    <property type="entry name" value="TsaD"/>
    <property type="match status" value="1"/>
</dbReference>
<dbReference type="NCBIfam" id="TIGR03725">
    <property type="entry name" value="T6A_YeaZ"/>
    <property type="match status" value="1"/>
</dbReference>
<dbReference type="PANTHER" id="PTHR11735">
    <property type="entry name" value="TRNA N6-ADENOSINE THREONYLCARBAMOYLTRANSFERASE"/>
    <property type="match status" value="1"/>
</dbReference>
<reference evidence="2" key="1">
    <citation type="journal article" date="2011" name="Environ. Microbiol.">
        <title>Time-series analyses of Monterey Bay coastal microbial picoplankton using a 'genome proxy' microarray.</title>
        <authorList>
            <person name="Rich V.I."/>
            <person name="Pham V.D."/>
            <person name="Eppley J."/>
            <person name="Shi Y."/>
            <person name="DeLong E.F."/>
        </authorList>
    </citation>
    <scope>NUCLEOTIDE SEQUENCE</scope>
</reference>
<dbReference type="GO" id="GO:0006508">
    <property type="term" value="P:proteolysis"/>
    <property type="evidence" value="ECO:0007669"/>
    <property type="project" value="UniProtKB-KW"/>
</dbReference>
<dbReference type="AlphaFoldDB" id="E0XTY6"/>
<dbReference type="GO" id="GO:0008233">
    <property type="term" value="F:peptidase activity"/>
    <property type="evidence" value="ECO:0007669"/>
    <property type="project" value="UniProtKB-KW"/>
</dbReference>
<dbReference type="CDD" id="cd24032">
    <property type="entry name" value="ASKHA_NBD_TsaB"/>
    <property type="match status" value="1"/>
</dbReference>
<name>E0XTY6_9CHLR</name>
<feature type="domain" description="Gcp-like" evidence="1">
    <location>
        <begin position="33"/>
        <end position="192"/>
    </location>
</feature>